<evidence type="ECO:0000313" key="1">
    <source>
        <dbReference type="EMBL" id="TNN45068.1"/>
    </source>
</evidence>
<name>A0A4Z2FV13_9TELE</name>
<protein>
    <submittedName>
        <fullName evidence="1">Uncharacterized protein</fullName>
    </submittedName>
</protein>
<accession>A0A4Z2FV13</accession>
<organism evidence="1 2">
    <name type="scientific">Liparis tanakae</name>
    <name type="common">Tanaka's snailfish</name>
    <dbReference type="NCBI Taxonomy" id="230148"/>
    <lineage>
        <taxon>Eukaryota</taxon>
        <taxon>Metazoa</taxon>
        <taxon>Chordata</taxon>
        <taxon>Craniata</taxon>
        <taxon>Vertebrata</taxon>
        <taxon>Euteleostomi</taxon>
        <taxon>Actinopterygii</taxon>
        <taxon>Neopterygii</taxon>
        <taxon>Teleostei</taxon>
        <taxon>Neoteleostei</taxon>
        <taxon>Acanthomorphata</taxon>
        <taxon>Eupercaria</taxon>
        <taxon>Perciformes</taxon>
        <taxon>Cottioidei</taxon>
        <taxon>Cottales</taxon>
        <taxon>Liparidae</taxon>
        <taxon>Liparis</taxon>
    </lineage>
</organism>
<keyword evidence="2" id="KW-1185">Reference proteome</keyword>
<reference evidence="1 2" key="1">
    <citation type="submission" date="2019-03" db="EMBL/GenBank/DDBJ databases">
        <title>First draft genome of Liparis tanakae, snailfish: a comprehensive survey of snailfish specific genes.</title>
        <authorList>
            <person name="Kim W."/>
            <person name="Song I."/>
            <person name="Jeong J.-H."/>
            <person name="Kim D."/>
            <person name="Kim S."/>
            <person name="Ryu S."/>
            <person name="Song J.Y."/>
            <person name="Lee S.K."/>
        </authorList>
    </citation>
    <scope>NUCLEOTIDE SEQUENCE [LARGE SCALE GENOMIC DNA]</scope>
    <source>
        <tissue evidence="1">Muscle</tissue>
    </source>
</reference>
<evidence type="ECO:0000313" key="2">
    <source>
        <dbReference type="Proteomes" id="UP000314294"/>
    </source>
</evidence>
<comment type="caution">
    <text evidence="1">The sequence shown here is derived from an EMBL/GenBank/DDBJ whole genome shotgun (WGS) entry which is preliminary data.</text>
</comment>
<gene>
    <name evidence="1" type="ORF">EYF80_044739</name>
</gene>
<dbReference type="Proteomes" id="UP000314294">
    <property type="component" value="Unassembled WGS sequence"/>
</dbReference>
<dbReference type="EMBL" id="SRLO01000869">
    <property type="protein sequence ID" value="TNN45068.1"/>
    <property type="molecule type" value="Genomic_DNA"/>
</dbReference>
<dbReference type="AlphaFoldDB" id="A0A4Z2FV13"/>
<sequence>MAAAAASGGNDAGCDAARQKDMNHRINGLARAVSHEEQLAEETDVVMKPPKHDPALPDYLQIASDESDKVQLCHMQVIDDR</sequence>
<proteinExistence type="predicted"/>